<dbReference type="Pfam" id="PF13391">
    <property type="entry name" value="HNH_2"/>
    <property type="match status" value="1"/>
</dbReference>
<evidence type="ECO:0000313" key="2">
    <source>
        <dbReference type="EMBL" id="MSR92655.1"/>
    </source>
</evidence>
<gene>
    <name evidence="2" type="ORF">FYJ33_15105</name>
</gene>
<proteinExistence type="predicted"/>
<dbReference type="Proteomes" id="UP000460287">
    <property type="component" value="Unassembled WGS sequence"/>
</dbReference>
<reference evidence="2 3" key="1">
    <citation type="submission" date="2019-08" db="EMBL/GenBank/DDBJ databases">
        <title>In-depth cultivation of the pig gut microbiome towards novel bacterial diversity and tailored functional studies.</title>
        <authorList>
            <person name="Wylensek D."/>
            <person name="Hitch T.C.A."/>
            <person name="Clavel T."/>
        </authorList>
    </citation>
    <scope>NUCLEOTIDE SEQUENCE [LARGE SCALE GENOMIC DNA]</scope>
    <source>
        <strain evidence="2 3">WCA-383-APC-5B</strain>
    </source>
</reference>
<name>A0A7X2T2W0_9CLOT</name>
<dbReference type="AlphaFoldDB" id="A0A7X2T2W0"/>
<evidence type="ECO:0000259" key="1">
    <source>
        <dbReference type="Pfam" id="PF13391"/>
    </source>
</evidence>
<accession>A0A7X2T2W0</accession>
<evidence type="ECO:0000313" key="3">
    <source>
        <dbReference type="Proteomes" id="UP000460287"/>
    </source>
</evidence>
<keyword evidence="3" id="KW-1185">Reference proteome</keyword>
<feature type="domain" description="HNH nuclease" evidence="1">
    <location>
        <begin position="198"/>
        <end position="250"/>
    </location>
</feature>
<dbReference type="InterPro" id="IPR003615">
    <property type="entry name" value="HNH_nuc"/>
</dbReference>
<sequence>MNNSNAHMLRTDPNWFYFLKHNNATNKINFPRKDIKAISNIHENDRIYFLRKKTKEYPKIAIIGMATFEKYAIMSPKEAWHTFKTNNGFSNINELLSNFPENTKEIGCIILNNIMYFENEISLSDTSISFSRKIQSRKSLTYLEESNILDLITGVESPNYSYYTDDKTKVGNNIKREVNTRVNQAYFRYSLINLYKKCVLCGLNITPLLRASHSKGWKDSTPAEKVDPMNGLLLCPNHDLLYDQHLITFDENKKIIISPILKESDLKLLNVSRSSYINVPDEAMKYIQYHRHKFEEKLKSIK</sequence>
<dbReference type="RefSeq" id="WP_154532752.1">
    <property type="nucleotide sequence ID" value="NZ_VULX01000042.1"/>
</dbReference>
<dbReference type="EMBL" id="VULX01000042">
    <property type="protein sequence ID" value="MSR92655.1"/>
    <property type="molecule type" value="Genomic_DNA"/>
</dbReference>
<protein>
    <recommendedName>
        <fullName evidence="1">HNH nuclease domain-containing protein</fullName>
    </recommendedName>
</protein>
<organism evidence="2 3">
    <name type="scientific">Inconstantimicrobium porci</name>
    <dbReference type="NCBI Taxonomy" id="2652291"/>
    <lineage>
        <taxon>Bacteria</taxon>
        <taxon>Bacillati</taxon>
        <taxon>Bacillota</taxon>
        <taxon>Clostridia</taxon>
        <taxon>Eubacteriales</taxon>
        <taxon>Clostridiaceae</taxon>
        <taxon>Inconstantimicrobium</taxon>
    </lineage>
</organism>
<comment type="caution">
    <text evidence="2">The sequence shown here is derived from an EMBL/GenBank/DDBJ whole genome shotgun (WGS) entry which is preliminary data.</text>
</comment>